<dbReference type="InterPro" id="IPR013783">
    <property type="entry name" value="Ig-like_fold"/>
</dbReference>
<feature type="signal peptide" evidence="1">
    <location>
        <begin position="1"/>
        <end position="29"/>
    </location>
</feature>
<dbReference type="Gene3D" id="2.60.40.10">
    <property type="entry name" value="Immunoglobulins"/>
    <property type="match status" value="1"/>
</dbReference>
<gene>
    <name evidence="2" type="ORF">SAMN05661093_09562</name>
</gene>
<name>A0A1W2FW27_KIBAR</name>
<dbReference type="GO" id="GO:0005975">
    <property type="term" value="P:carbohydrate metabolic process"/>
    <property type="evidence" value="ECO:0007669"/>
    <property type="project" value="UniProtKB-ARBA"/>
</dbReference>
<dbReference type="Proteomes" id="UP000192674">
    <property type="component" value="Unassembled WGS sequence"/>
</dbReference>
<evidence type="ECO:0000313" key="2">
    <source>
        <dbReference type="EMBL" id="SMD25984.1"/>
    </source>
</evidence>
<protein>
    <submittedName>
        <fullName evidence="2">Uncharacterized protein</fullName>
    </submittedName>
</protein>
<organism evidence="2 3">
    <name type="scientific">Kibdelosporangium aridum</name>
    <dbReference type="NCBI Taxonomy" id="2030"/>
    <lineage>
        <taxon>Bacteria</taxon>
        <taxon>Bacillati</taxon>
        <taxon>Actinomycetota</taxon>
        <taxon>Actinomycetes</taxon>
        <taxon>Pseudonocardiales</taxon>
        <taxon>Pseudonocardiaceae</taxon>
        <taxon>Kibdelosporangium</taxon>
    </lineage>
</organism>
<evidence type="ECO:0000256" key="1">
    <source>
        <dbReference type="SAM" id="SignalP"/>
    </source>
</evidence>
<dbReference type="OrthoDB" id="3439746at2"/>
<keyword evidence="3" id="KW-1185">Reference proteome</keyword>
<feature type="chain" id="PRO_5012258424" evidence="1">
    <location>
        <begin position="30"/>
        <end position="418"/>
    </location>
</feature>
<proteinExistence type="predicted"/>
<dbReference type="EMBL" id="FWXV01000012">
    <property type="protein sequence ID" value="SMD25984.1"/>
    <property type="molecule type" value="Genomic_DNA"/>
</dbReference>
<evidence type="ECO:0000313" key="3">
    <source>
        <dbReference type="Proteomes" id="UP000192674"/>
    </source>
</evidence>
<accession>A0A1W2FW27</accession>
<dbReference type="RefSeq" id="WP_143447082.1">
    <property type="nucleotide sequence ID" value="NZ_FWXV01000012.1"/>
</dbReference>
<keyword evidence="1" id="KW-0732">Signal</keyword>
<reference evidence="2 3" key="1">
    <citation type="submission" date="2017-04" db="EMBL/GenBank/DDBJ databases">
        <authorList>
            <person name="Afonso C.L."/>
            <person name="Miller P.J."/>
            <person name="Scott M.A."/>
            <person name="Spackman E."/>
            <person name="Goraichik I."/>
            <person name="Dimitrov K.M."/>
            <person name="Suarez D.L."/>
            <person name="Swayne D.E."/>
        </authorList>
    </citation>
    <scope>NUCLEOTIDE SEQUENCE [LARGE SCALE GENOMIC DNA]</scope>
    <source>
        <strain evidence="2 3">DSM 43828</strain>
    </source>
</reference>
<sequence>MIVKSICRGVAAVTAVATAFGLAVGTASAAPHYLSPPSVQIGYADSATPDVAYDLTEWQHMPLGAWRDEQGGEHVSRVYATFDLSGFAGADVLGGSMGIREASAADCTKRAIEVWQTTPVTATPTWHTRPTGLRKLDESRNSDYCPGEFAFNVSAAMAAQGRVTFEIRVPADVEGDPSYGRTLKWLRGVTLTVRYNSAPSILPQYQYNAGFPCDTTAPYRRVGARHGSLQALATDPDEDDSEKLTYEFAVWPLDDPAARLVLTDANGGTTFAGTVNVPDGFLADEGTYSWQVRVSDGVATSAWSTTCSFVVDKTDPQPPTVRSDAPNQFTFDGNGNLDTRGFQYTWGIMSESGCSYGRHGIVVCPEPFDGPNKVLATTPGGTATVTLTPPHSGFNILKVRAIDESGRSSDTVDFEYEN</sequence>
<dbReference type="AlphaFoldDB" id="A0A1W2FW27"/>